<keyword evidence="3" id="KW-1003">Cell membrane</keyword>
<sequence>MAFLQCRFNPMKMKNRGGASRVVGGQIHGQRSSFHSRFMNPVNHNRNSYSVGSREGVRCRVASKSAPNSTSASAASRSSQNDNGRTRNNNQILMHFENRKSGETSSSQARSQKDDSSSENENQEDALSYWLWRGSILLCAICWAGNFPFTKILENIDASPAALCATRFGVAGLLMTPAFLQVKERASVAKGAAIGILLAIGYVGQAIGLGMGVGSGKSAFICSLQVVFVSVICAFRAGRISRATLASTALALSGAAFLELGGVLEGGSLSVGVADAYLLLQPLCFGLSYLWIEEAMEEHPNDALPSAAAQVLACGLTCGIYAIGENVLRDGVGLASATKGLADVFGAVYANDESMQALLYLALIGTSSTIALEVMALSKVPPRDVSVLLSTEPLFAALWAFILLDESLTSSECVGGVLVVAACVANEVLGEQQPSADA</sequence>
<feature type="compositionally biased region" description="Polar residues" evidence="7">
    <location>
        <begin position="80"/>
        <end position="92"/>
    </location>
</feature>
<dbReference type="Proteomes" id="UP000660262">
    <property type="component" value="Unassembled WGS sequence"/>
</dbReference>
<dbReference type="PANTHER" id="PTHR42920:SF5">
    <property type="entry name" value="EAMA DOMAIN-CONTAINING PROTEIN"/>
    <property type="match status" value="1"/>
</dbReference>
<dbReference type="OrthoDB" id="2017960at2759"/>
<dbReference type="InterPro" id="IPR037185">
    <property type="entry name" value="EmrE-like"/>
</dbReference>
<dbReference type="InterPro" id="IPR000620">
    <property type="entry name" value="EamA_dom"/>
</dbReference>
<evidence type="ECO:0000313" key="10">
    <source>
        <dbReference type="Proteomes" id="UP000660262"/>
    </source>
</evidence>
<evidence type="ECO:0000256" key="7">
    <source>
        <dbReference type="SAM" id="MobiDB-lite"/>
    </source>
</evidence>
<evidence type="ECO:0000256" key="5">
    <source>
        <dbReference type="ARBA" id="ARBA00022989"/>
    </source>
</evidence>
<comment type="subcellular location">
    <subcellularLocation>
        <location evidence="1">Cell membrane</location>
        <topology evidence="1">Multi-pass membrane protein</topology>
    </subcellularLocation>
</comment>
<dbReference type="Pfam" id="PF00892">
    <property type="entry name" value="EamA"/>
    <property type="match status" value="2"/>
</dbReference>
<dbReference type="InterPro" id="IPR051258">
    <property type="entry name" value="Diverse_Substrate_Transporter"/>
</dbReference>
<feature type="domain" description="EamA" evidence="8">
    <location>
        <begin position="136"/>
        <end position="258"/>
    </location>
</feature>
<dbReference type="GO" id="GO:0005886">
    <property type="term" value="C:plasma membrane"/>
    <property type="evidence" value="ECO:0007669"/>
    <property type="project" value="UniProtKB-SubCell"/>
</dbReference>
<evidence type="ECO:0000256" key="1">
    <source>
        <dbReference type="ARBA" id="ARBA00004651"/>
    </source>
</evidence>
<evidence type="ECO:0000256" key="2">
    <source>
        <dbReference type="ARBA" id="ARBA00007635"/>
    </source>
</evidence>
<protein>
    <recommendedName>
        <fullName evidence="8">EamA domain-containing protein</fullName>
    </recommendedName>
</protein>
<gene>
    <name evidence="9" type="ORF">PPROV_000957000</name>
</gene>
<evidence type="ECO:0000256" key="6">
    <source>
        <dbReference type="ARBA" id="ARBA00023136"/>
    </source>
</evidence>
<keyword evidence="10" id="KW-1185">Reference proteome</keyword>
<evidence type="ECO:0000259" key="8">
    <source>
        <dbReference type="Pfam" id="PF00892"/>
    </source>
</evidence>
<organism evidence="9 10">
    <name type="scientific">Pycnococcus provasolii</name>
    <dbReference type="NCBI Taxonomy" id="41880"/>
    <lineage>
        <taxon>Eukaryota</taxon>
        <taxon>Viridiplantae</taxon>
        <taxon>Chlorophyta</taxon>
        <taxon>Pseudoscourfieldiophyceae</taxon>
        <taxon>Pseudoscourfieldiales</taxon>
        <taxon>Pycnococcaceae</taxon>
        <taxon>Pycnococcus</taxon>
    </lineage>
</organism>
<keyword evidence="6" id="KW-0472">Membrane</keyword>
<reference evidence="9" key="1">
    <citation type="submission" date="2020-10" db="EMBL/GenBank/DDBJ databases">
        <title>Unveiling of a novel bifunctional photoreceptor, Dualchrome1, isolated from a cosmopolitan green alga.</title>
        <authorList>
            <person name="Suzuki S."/>
            <person name="Kawachi M."/>
        </authorList>
    </citation>
    <scope>NUCLEOTIDE SEQUENCE</scope>
    <source>
        <strain evidence="9">NIES 2893</strain>
    </source>
</reference>
<accession>A0A830I1B3</accession>
<dbReference type="PANTHER" id="PTHR42920">
    <property type="entry name" value="OS03G0707200 PROTEIN-RELATED"/>
    <property type="match status" value="1"/>
</dbReference>
<dbReference type="EMBL" id="BNJQ01000031">
    <property type="protein sequence ID" value="GHP10839.1"/>
    <property type="molecule type" value="Genomic_DNA"/>
</dbReference>
<dbReference type="SUPFAM" id="SSF103481">
    <property type="entry name" value="Multidrug resistance efflux transporter EmrE"/>
    <property type="match status" value="1"/>
</dbReference>
<evidence type="ECO:0000256" key="3">
    <source>
        <dbReference type="ARBA" id="ARBA00022475"/>
    </source>
</evidence>
<feature type="domain" description="EamA" evidence="8">
    <location>
        <begin position="276"/>
        <end position="424"/>
    </location>
</feature>
<evidence type="ECO:0000313" key="9">
    <source>
        <dbReference type="EMBL" id="GHP10839.1"/>
    </source>
</evidence>
<proteinExistence type="inferred from homology"/>
<evidence type="ECO:0000256" key="4">
    <source>
        <dbReference type="ARBA" id="ARBA00022692"/>
    </source>
</evidence>
<feature type="region of interest" description="Disordered" evidence="7">
    <location>
        <begin position="62"/>
        <end position="121"/>
    </location>
</feature>
<feature type="compositionally biased region" description="Low complexity" evidence="7">
    <location>
        <begin position="62"/>
        <end position="79"/>
    </location>
</feature>
<comment type="caution">
    <text evidence="9">The sequence shown here is derived from an EMBL/GenBank/DDBJ whole genome shotgun (WGS) entry which is preliminary data.</text>
</comment>
<comment type="similarity">
    <text evidence="2">Belongs to the drug/metabolite transporter (DMT) superfamily. Plant drug/metabolite exporter (P-DME) (TC 2.A.7.4) family.</text>
</comment>
<keyword evidence="4" id="KW-0812">Transmembrane</keyword>
<name>A0A830I1B3_9CHLO</name>
<dbReference type="AlphaFoldDB" id="A0A830I1B3"/>
<keyword evidence="5" id="KW-1133">Transmembrane helix</keyword>